<protein>
    <submittedName>
        <fullName evidence="1">Uncharacterized protein</fullName>
    </submittedName>
</protein>
<evidence type="ECO:0000313" key="1">
    <source>
        <dbReference type="EMBL" id="CAI9172684.1"/>
    </source>
</evidence>
<dbReference type="Proteomes" id="UP001176941">
    <property type="component" value="Chromosome 33"/>
</dbReference>
<reference evidence="1" key="1">
    <citation type="submission" date="2023-04" db="EMBL/GenBank/DDBJ databases">
        <authorList>
            <consortium name="ELIXIR-Norway"/>
        </authorList>
    </citation>
    <scope>NUCLEOTIDE SEQUENCE [LARGE SCALE GENOMIC DNA]</scope>
</reference>
<keyword evidence="2" id="KW-1185">Reference proteome</keyword>
<sequence length="166" mass="18074">MGFWVPESPKGWEASAWSGHCPIASHRCRNPVPCFVKHSKSFVAESVSPLAPTVPQARTSPLTPPVQGVGTTGYLSDFIILIFFSSTSLLLPTPFPLPSCTPAQSCNPMDCSLPGSFVHGRFHARILEWVAISFSKWVAIFFSILERFKEPPAVTAADVSESPELD</sequence>
<dbReference type="EMBL" id="OX459969">
    <property type="protein sequence ID" value="CAI9172684.1"/>
    <property type="molecule type" value="Genomic_DNA"/>
</dbReference>
<evidence type="ECO:0000313" key="2">
    <source>
        <dbReference type="Proteomes" id="UP001176941"/>
    </source>
</evidence>
<name>A0ABN8ZFV6_RANTA</name>
<proteinExistence type="predicted"/>
<accession>A0ABN8ZFV6</accession>
<organism evidence="1 2">
    <name type="scientific">Rangifer tarandus platyrhynchus</name>
    <name type="common">Svalbard reindeer</name>
    <dbReference type="NCBI Taxonomy" id="3082113"/>
    <lineage>
        <taxon>Eukaryota</taxon>
        <taxon>Metazoa</taxon>
        <taxon>Chordata</taxon>
        <taxon>Craniata</taxon>
        <taxon>Vertebrata</taxon>
        <taxon>Euteleostomi</taxon>
        <taxon>Mammalia</taxon>
        <taxon>Eutheria</taxon>
        <taxon>Laurasiatheria</taxon>
        <taxon>Artiodactyla</taxon>
        <taxon>Ruminantia</taxon>
        <taxon>Pecora</taxon>
        <taxon>Cervidae</taxon>
        <taxon>Odocoileinae</taxon>
        <taxon>Rangifer</taxon>
    </lineage>
</organism>
<gene>
    <name evidence="1" type="ORF">MRATA1EN1_LOCUS21646</name>
</gene>